<evidence type="ECO:0000256" key="8">
    <source>
        <dbReference type="ARBA" id="ARBA00049244"/>
    </source>
</evidence>
<dbReference type="PANTHER" id="PTHR34388:SF1">
    <property type="entry name" value="DNA POLYMERASE III SUBUNIT DELTA"/>
    <property type="match status" value="1"/>
</dbReference>
<evidence type="ECO:0000256" key="5">
    <source>
        <dbReference type="ARBA" id="ARBA00022705"/>
    </source>
</evidence>
<dbReference type="CDD" id="cd18138">
    <property type="entry name" value="HLD_clamp_pol_III_delta"/>
    <property type="match status" value="1"/>
</dbReference>
<dbReference type="Gene3D" id="1.20.272.10">
    <property type="match status" value="1"/>
</dbReference>
<dbReference type="Pfam" id="PF06144">
    <property type="entry name" value="DNA_pol3_delta"/>
    <property type="match status" value="1"/>
</dbReference>
<sequence>MRINQGQLDRQLSQQLASLYVITGDEMLLLIETADLIRQHSRQRGFSEYVLFTVDQHFRWSDLFTASSSPSLFGDRQFIDLRIPSGKPGKEGGKAIESYCQSLPQDTVTLITLPKLDKQSQSTQWFKAAENAGIVVPIQTIGQAQLPAWIKQRLGKQQHTVDTETLGFIAGNVEGNLLAAHQEIQKLALLYPPGQLTFEQVKNAVLNVARYDLYQLTEAMTSFDPVRYARILSGLQGEDTAPPLILATVAGQIRQLIVLRTGLDQGLPPDRLFRSARIWGNRQNMLLSAARRIPAERLRQSLVHAAKIDRINKGVAVENSADAWNELLQLGLSIAQPKLQPK</sequence>
<evidence type="ECO:0000256" key="3">
    <source>
        <dbReference type="ARBA" id="ARBA00022679"/>
    </source>
</evidence>
<dbReference type="Gene3D" id="3.40.50.300">
    <property type="entry name" value="P-loop containing nucleotide triphosphate hydrolases"/>
    <property type="match status" value="1"/>
</dbReference>
<keyword evidence="3" id="KW-0808">Transferase</keyword>
<dbReference type="EC" id="2.7.7.7" evidence="1"/>
<feature type="domain" description="DNA polymerase III delta N-terminal" evidence="9">
    <location>
        <begin position="20"/>
        <end position="138"/>
    </location>
</feature>
<keyword evidence="6" id="KW-0239">DNA-directed DNA polymerase</keyword>
<dbReference type="PANTHER" id="PTHR34388">
    <property type="entry name" value="DNA POLYMERASE III SUBUNIT DELTA"/>
    <property type="match status" value="1"/>
</dbReference>
<comment type="similarity">
    <text evidence="7">Belongs to the DNA polymerase HolA subunit family.</text>
</comment>
<dbReference type="GO" id="GO:0009360">
    <property type="term" value="C:DNA polymerase III complex"/>
    <property type="evidence" value="ECO:0007669"/>
    <property type="project" value="InterPro"/>
</dbReference>
<name>A0A1H8D9T9_9PROT</name>
<gene>
    <name evidence="10" type="ORF">SAMN05216325_106125</name>
</gene>
<keyword evidence="4" id="KW-0548">Nucleotidyltransferase</keyword>
<evidence type="ECO:0000259" key="9">
    <source>
        <dbReference type="Pfam" id="PF06144"/>
    </source>
</evidence>
<organism evidence="10 11">
    <name type="scientific">Nitrosomonas marina</name>
    <dbReference type="NCBI Taxonomy" id="917"/>
    <lineage>
        <taxon>Bacteria</taxon>
        <taxon>Pseudomonadati</taxon>
        <taxon>Pseudomonadota</taxon>
        <taxon>Betaproteobacteria</taxon>
        <taxon>Nitrosomonadales</taxon>
        <taxon>Nitrosomonadaceae</taxon>
        <taxon>Nitrosomonas</taxon>
    </lineage>
</organism>
<dbReference type="OrthoDB" id="9770982at2"/>
<dbReference type="InterPro" id="IPR008921">
    <property type="entry name" value="DNA_pol3_clamp-load_cplx_C"/>
</dbReference>
<keyword evidence="5" id="KW-0235">DNA replication</keyword>
<comment type="catalytic activity">
    <reaction evidence="8">
        <text>DNA(n) + a 2'-deoxyribonucleoside 5'-triphosphate = DNA(n+1) + diphosphate</text>
        <dbReference type="Rhea" id="RHEA:22508"/>
        <dbReference type="Rhea" id="RHEA-COMP:17339"/>
        <dbReference type="Rhea" id="RHEA-COMP:17340"/>
        <dbReference type="ChEBI" id="CHEBI:33019"/>
        <dbReference type="ChEBI" id="CHEBI:61560"/>
        <dbReference type="ChEBI" id="CHEBI:173112"/>
        <dbReference type="EC" id="2.7.7.7"/>
    </reaction>
</comment>
<dbReference type="Gene3D" id="1.10.8.60">
    <property type="match status" value="1"/>
</dbReference>
<dbReference type="EMBL" id="FOCP01000006">
    <property type="protein sequence ID" value="SEN04032.1"/>
    <property type="molecule type" value="Genomic_DNA"/>
</dbReference>
<protein>
    <recommendedName>
        <fullName evidence="2">DNA polymerase III subunit delta</fullName>
        <ecNumber evidence="1">2.7.7.7</ecNumber>
    </recommendedName>
</protein>
<proteinExistence type="inferred from homology"/>
<dbReference type="RefSeq" id="WP_090629566.1">
    <property type="nucleotide sequence ID" value="NZ_FOCP01000006.1"/>
</dbReference>
<dbReference type="GO" id="GO:0003677">
    <property type="term" value="F:DNA binding"/>
    <property type="evidence" value="ECO:0007669"/>
    <property type="project" value="InterPro"/>
</dbReference>
<evidence type="ECO:0000313" key="11">
    <source>
        <dbReference type="Proteomes" id="UP000199459"/>
    </source>
</evidence>
<reference evidence="10 11" key="1">
    <citation type="submission" date="2016-10" db="EMBL/GenBank/DDBJ databases">
        <authorList>
            <person name="de Groot N.N."/>
        </authorList>
    </citation>
    <scope>NUCLEOTIDE SEQUENCE [LARGE SCALE GENOMIC DNA]</scope>
    <source>
        <strain evidence="10 11">Nm22</strain>
    </source>
</reference>
<dbReference type="SUPFAM" id="SSF52540">
    <property type="entry name" value="P-loop containing nucleoside triphosphate hydrolases"/>
    <property type="match status" value="1"/>
</dbReference>
<dbReference type="InterPro" id="IPR027417">
    <property type="entry name" value="P-loop_NTPase"/>
</dbReference>
<dbReference type="Proteomes" id="UP000199459">
    <property type="component" value="Unassembled WGS sequence"/>
</dbReference>
<dbReference type="InterPro" id="IPR010372">
    <property type="entry name" value="DNA_pol3_delta_N"/>
</dbReference>
<evidence type="ECO:0000256" key="1">
    <source>
        <dbReference type="ARBA" id="ARBA00012417"/>
    </source>
</evidence>
<dbReference type="InterPro" id="IPR005790">
    <property type="entry name" value="DNA_polIII_delta"/>
</dbReference>
<dbReference type="GO" id="GO:0003887">
    <property type="term" value="F:DNA-directed DNA polymerase activity"/>
    <property type="evidence" value="ECO:0007669"/>
    <property type="project" value="UniProtKB-KW"/>
</dbReference>
<dbReference type="AlphaFoldDB" id="A0A1H8D9T9"/>
<dbReference type="NCBIfam" id="TIGR01128">
    <property type="entry name" value="holA"/>
    <property type="match status" value="1"/>
</dbReference>
<evidence type="ECO:0000256" key="6">
    <source>
        <dbReference type="ARBA" id="ARBA00022932"/>
    </source>
</evidence>
<evidence type="ECO:0000256" key="7">
    <source>
        <dbReference type="ARBA" id="ARBA00034754"/>
    </source>
</evidence>
<accession>A0A1H8D9T9</accession>
<dbReference type="STRING" id="917.SAMN05216326_11641"/>
<dbReference type="SUPFAM" id="SSF48019">
    <property type="entry name" value="post-AAA+ oligomerization domain-like"/>
    <property type="match status" value="1"/>
</dbReference>
<evidence type="ECO:0000256" key="4">
    <source>
        <dbReference type="ARBA" id="ARBA00022695"/>
    </source>
</evidence>
<evidence type="ECO:0000313" key="10">
    <source>
        <dbReference type="EMBL" id="SEN04032.1"/>
    </source>
</evidence>
<evidence type="ECO:0000256" key="2">
    <source>
        <dbReference type="ARBA" id="ARBA00017703"/>
    </source>
</evidence>
<dbReference type="GO" id="GO:0006261">
    <property type="term" value="P:DNA-templated DNA replication"/>
    <property type="evidence" value="ECO:0007669"/>
    <property type="project" value="TreeGrafter"/>
</dbReference>